<dbReference type="PANTHER" id="PTHR43767">
    <property type="entry name" value="LONG-CHAIN-FATTY-ACID--COA LIGASE"/>
    <property type="match status" value="1"/>
</dbReference>
<name>A0A5C5UW59_9BACT</name>
<dbReference type="EMBL" id="SJPF01000007">
    <property type="protein sequence ID" value="TWT29662.1"/>
    <property type="molecule type" value="Genomic_DNA"/>
</dbReference>
<dbReference type="EC" id="6.2.1.3" evidence="2"/>
<dbReference type="PROSITE" id="PS00455">
    <property type="entry name" value="AMP_BINDING"/>
    <property type="match status" value="1"/>
</dbReference>
<keyword evidence="3" id="KW-1185">Reference proteome</keyword>
<dbReference type="InterPro" id="IPR050237">
    <property type="entry name" value="ATP-dep_AMP-bd_enzyme"/>
</dbReference>
<gene>
    <name evidence="2" type="primary">lcfB_3</name>
    <name evidence="2" type="ORF">Enr8_48500</name>
</gene>
<dbReference type="GO" id="GO:0004467">
    <property type="term" value="F:long-chain fatty acid-CoA ligase activity"/>
    <property type="evidence" value="ECO:0007669"/>
    <property type="project" value="UniProtKB-EC"/>
</dbReference>
<dbReference type="Pfam" id="PF00501">
    <property type="entry name" value="AMP-binding"/>
    <property type="match status" value="1"/>
</dbReference>
<evidence type="ECO:0000313" key="3">
    <source>
        <dbReference type="Proteomes" id="UP000318878"/>
    </source>
</evidence>
<accession>A0A5C5UW59</accession>
<dbReference type="RefSeq" id="WP_146436603.1">
    <property type="nucleotide sequence ID" value="NZ_SJPF01000007.1"/>
</dbReference>
<dbReference type="OrthoDB" id="9799237at2"/>
<sequence>MATAASTSTKNVGSLLAQVAQERGDAVAIATPARRGKDGRRVYQTITFAELEADSTRLAAGLAELGVTPGTRLALLVKPSIDFVSLVFALFKVGAVSVLIDPGMGRKNLLRCLDQVEPEGFVAISIVQAVRVLMGRRYAQAKKNVTVGRRWFWGGATIDDLRKADASGFQTFAAADDDPAAIIFTTGSTGPPKGVLFRHEGFYEQVQQIRDRYEIAPGEVDLPGFPLFGLFNSAMGVTSVIPEMDASRPASVNPLNIIEPIHDWQISQSFASPAVWNKVSLYCEQHQIQLPTLKRVLSAGAPVPPHVLRRMKSVIHPEGDIHTPYGATEALPIASIAASEVLGGTELESQQGAGTCVGRRFSGIQWRVIRISDAPIETLDQCEEVAAGEIGELIVSGPVVTRRYFTSEEATRLAKITDGERIWHRMGDVGYLDAEDRFWFCGRKAHRVQTPDGDMYTIPCEAIANNHDAIYRSALVGVGEPGEQFPVMIVEPWPDRYPQTKEAIDALLAEVRERCAAHPLTETIYDFLLHPSFPVDIRHNAKIFREKLAVWAEERLDLPHQD</sequence>
<evidence type="ECO:0000313" key="2">
    <source>
        <dbReference type="EMBL" id="TWT29662.1"/>
    </source>
</evidence>
<proteinExistence type="predicted"/>
<dbReference type="InterPro" id="IPR000873">
    <property type="entry name" value="AMP-dep_synth/lig_dom"/>
</dbReference>
<dbReference type="InterPro" id="IPR020845">
    <property type="entry name" value="AMP-binding_CS"/>
</dbReference>
<dbReference type="NCBIfam" id="NF006754">
    <property type="entry name" value="PRK09274.1"/>
    <property type="match status" value="1"/>
</dbReference>
<dbReference type="CDD" id="cd05910">
    <property type="entry name" value="FACL_like_1"/>
    <property type="match status" value="1"/>
</dbReference>
<dbReference type="InterPro" id="IPR042099">
    <property type="entry name" value="ANL_N_sf"/>
</dbReference>
<reference evidence="2 3" key="1">
    <citation type="submission" date="2019-02" db="EMBL/GenBank/DDBJ databases">
        <title>Deep-cultivation of Planctomycetes and their phenomic and genomic characterization uncovers novel biology.</title>
        <authorList>
            <person name="Wiegand S."/>
            <person name="Jogler M."/>
            <person name="Boedeker C."/>
            <person name="Pinto D."/>
            <person name="Vollmers J."/>
            <person name="Rivas-Marin E."/>
            <person name="Kohn T."/>
            <person name="Peeters S.H."/>
            <person name="Heuer A."/>
            <person name="Rast P."/>
            <person name="Oberbeckmann S."/>
            <person name="Bunk B."/>
            <person name="Jeske O."/>
            <person name="Meyerdierks A."/>
            <person name="Storesund J.E."/>
            <person name="Kallscheuer N."/>
            <person name="Luecker S."/>
            <person name="Lage O.M."/>
            <person name="Pohl T."/>
            <person name="Merkel B.J."/>
            <person name="Hornburger P."/>
            <person name="Mueller R.-W."/>
            <person name="Bruemmer F."/>
            <person name="Labrenz M."/>
            <person name="Spormann A.M."/>
            <person name="Op Den Camp H."/>
            <person name="Overmann J."/>
            <person name="Amann R."/>
            <person name="Jetten M.S.M."/>
            <person name="Mascher T."/>
            <person name="Medema M.H."/>
            <person name="Devos D.P."/>
            <person name="Kaster A.-K."/>
            <person name="Ovreas L."/>
            <person name="Rohde M."/>
            <person name="Galperin M.Y."/>
            <person name="Jogler C."/>
        </authorList>
    </citation>
    <scope>NUCLEOTIDE SEQUENCE [LARGE SCALE GENOMIC DNA]</scope>
    <source>
        <strain evidence="2 3">Enr8</strain>
    </source>
</reference>
<keyword evidence="2" id="KW-0436">Ligase</keyword>
<evidence type="ECO:0000259" key="1">
    <source>
        <dbReference type="Pfam" id="PF00501"/>
    </source>
</evidence>
<organism evidence="2 3">
    <name type="scientific">Blastopirellula retiformator</name>
    <dbReference type="NCBI Taxonomy" id="2527970"/>
    <lineage>
        <taxon>Bacteria</taxon>
        <taxon>Pseudomonadati</taxon>
        <taxon>Planctomycetota</taxon>
        <taxon>Planctomycetia</taxon>
        <taxon>Pirellulales</taxon>
        <taxon>Pirellulaceae</taxon>
        <taxon>Blastopirellula</taxon>
    </lineage>
</organism>
<dbReference type="Proteomes" id="UP000318878">
    <property type="component" value="Unassembled WGS sequence"/>
</dbReference>
<protein>
    <submittedName>
        <fullName evidence="2">Long-chain-fatty-acid--CoA ligase</fullName>
        <ecNumber evidence="2">6.2.1.3</ecNumber>
    </submittedName>
</protein>
<dbReference type="Gene3D" id="3.40.50.12780">
    <property type="entry name" value="N-terminal domain of ligase-like"/>
    <property type="match status" value="1"/>
</dbReference>
<feature type="domain" description="AMP-dependent synthetase/ligase" evidence="1">
    <location>
        <begin position="18"/>
        <end position="405"/>
    </location>
</feature>
<comment type="caution">
    <text evidence="2">The sequence shown here is derived from an EMBL/GenBank/DDBJ whole genome shotgun (WGS) entry which is preliminary data.</text>
</comment>
<dbReference type="PANTHER" id="PTHR43767:SF1">
    <property type="entry name" value="NONRIBOSOMAL PEPTIDE SYNTHASE PES1 (EUROFUNG)-RELATED"/>
    <property type="match status" value="1"/>
</dbReference>
<dbReference type="AlphaFoldDB" id="A0A5C5UW59"/>
<dbReference type="SUPFAM" id="SSF56801">
    <property type="entry name" value="Acetyl-CoA synthetase-like"/>
    <property type="match status" value="1"/>
</dbReference>